<sequence length="57" mass="6078">MSSKTIAGSMAIAQDSMPFFAMAAPEVNMTLMMWSSASHFLAVGLIQGGRPDKGDER</sequence>
<dbReference type="RefSeq" id="WP_280599633.1">
    <property type="nucleotide sequence ID" value="NZ_JARXRN010000016.1"/>
</dbReference>
<evidence type="ECO:0000313" key="1">
    <source>
        <dbReference type="EMBL" id="MDH5829473.1"/>
    </source>
</evidence>
<name>A0ABT6JFL2_9GAMM</name>
<gene>
    <name evidence="1" type="ORF">QFW80_02935</name>
</gene>
<evidence type="ECO:0000313" key="2">
    <source>
        <dbReference type="Proteomes" id="UP001156831"/>
    </source>
</evidence>
<comment type="caution">
    <text evidence="1">The sequence shown here is derived from an EMBL/GenBank/DDBJ whole genome shotgun (WGS) entry which is preliminary data.</text>
</comment>
<keyword evidence="2" id="KW-1185">Reference proteome</keyword>
<organism evidence="1 2">
    <name type="scientific">Luteimonas rhizosphaericola</name>
    <dbReference type="NCBI Taxonomy" id="3042024"/>
    <lineage>
        <taxon>Bacteria</taxon>
        <taxon>Pseudomonadati</taxon>
        <taxon>Pseudomonadota</taxon>
        <taxon>Gammaproteobacteria</taxon>
        <taxon>Lysobacterales</taxon>
        <taxon>Lysobacteraceae</taxon>
        <taxon>Luteimonas</taxon>
    </lineage>
</organism>
<reference evidence="1 2" key="1">
    <citation type="submission" date="2023-04" db="EMBL/GenBank/DDBJ databases">
        <title>Luteimonas sp. M1R5S18.</title>
        <authorList>
            <person name="Sun J.-Q."/>
        </authorList>
    </citation>
    <scope>NUCLEOTIDE SEQUENCE [LARGE SCALE GENOMIC DNA]</scope>
    <source>
        <strain evidence="1 2">M1R5S18</strain>
    </source>
</reference>
<accession>A0ABT6JFL2</accession>
<proteinExistence type="predicted"/>
<dbReference type="EMBL" id="JARXRN010000016">
    <property type="protein sequence ID" value="MDH5829473.1"/>
    <property type="molecule type" value="Genomic_DNA"/>
</dbReference>
<protein>
    <submittedName>
        <fullName evidence="1">Uncharacterized protein</fullName>
    </submittedName>
</protein>
<dbReference type="Proteomes" id="UP001156831">
    <property type="component" value="Unassembled WGS sequence"/>
</dbReference>